<dbReference type="Proteomes" id="UP000600918">
    <property type="component" value="Unassembled WGS sequence"/>
</dbReference>
<accession>A0A834P8I8</accession>
<dbReference type="EMBL" id="JACSDY010000003">
    <property type="protein sequence ID" value="KAF7431998.1"/>
    <property type="molecule type" value="Genomic_DNA"/>
</dbReference>
<name>A0A834P8I8_VESPE</name>
<organism evidence="1 2">
    <name type="scientific">Vespula pensylvanica</name>
    <name type="common">Western yellow jacket</name>
    <name type="synonym">Wasp</name>
    <dbReference type="NCBI Taxonomy" id="30213"/>
    <lineage>
        <taxon>Eukaryota</taxon>
        <taxon>Metazoa</taxon>
        <taxon>Ecdysozoa</taxon>
        <taxon>Arthropoda</taxon>
        <taxon>Hexapoda</taxon>
        <taxon>Insecta</taxon>
        <taxon>Pterygota</taxon>
        <taxon>Neoptera</taxon>
        <taxon>Endopterygota</taxon>
        <taxon>Hymenoptera</taxon>
        <taxon>Apocrita</taxon>
        <taxon>Aculeata</taxon>
        <taxon>Vespoidea</taxon>
        <taxon>Vespidae</taxon>
        <taxon>Vespinae</taxon>
        <taxon>Vespula</taxon>
    </lineage>
</organism>
<dbReference type="AlphaFoldDB" id="A0A834P8I8"/>
<proteinExistence type="predicted"/>
<protein>
    <submittedName>
        <fullName evidence="1">Uncharacterized protein</fullName>
    </submittedName>
</protein>
<evidence type="ECO:0000313" key="1">
    <source>
        <dbReference type="EMBL" id="KAF7431998.1"/>
    </source>
</evidence>
<sequence length="143" mass="15879">MDLLDEIWQSNHHDSNEYISHVPAKSMERLVKAVVRGNSAVVVPVLLRSSIARFATDAAASQRLVENDDVPIRRPALHHDAIRGLARERDTRGGLYPRIDTPVQDGGGRTLALCPSSIVSRYLYSGTSCLRCRRRKPTPRVGP</sequence>
<comment type="caution">
    <text evidence="1">The sequence shown here is derived from an EMBL/GenBank/DDBJ whole genome shotgun (WGS) entry which is preliminary data.</text>
</comment>
<gene>
    <name evidence="1" type="ORF">H0235_004922</name>
</gene>
<evidence type="ECO:0000313" key="2">
    <source>
        <dbReference type="Proteomes" id="UP000600918"/>
    </source>
</evidence>
<keyword evidence="2" id="KW-1185">Reference proteome</keyword>
<reference evidence="1" key="1">
    <citation type="journal article" date="2020" name="G3 (Bethesda)">
        <title>High-Quality Assemblies for Three Invasive Social Wasps from the &lt;i&gt;Vespula&lt;/i&gt; Genus.</title>
        <authorList>
            <person name="Harrop T.W.R."/>
            <person name="Guhlin J."/>
            <person name="McLaughlin G.M."/>
            <person name="Permina E."/>
            <person name="Stockwell P."/>
            <person name="Gilligan J."/>
            <person name="Le Lec M.F."/>
            <person name="Gruber M.A.M."/>
            <person name="Quinn O."/>
            <person name="Lovegrove M."/>
            <person name="Duncan E.J."/>
            <person name="Remnant E.J."/>
            <person name="Van Eeckhoven J."/>
            <person name="Graham B."/>
            <person name="Knapp R.A."/>
            <person name="Langford K.W."/>
            <person name="Kronenberg Z."/>
            <person name="Press M.O."/>
            <person name="Eacker S.M."/>
            <person name="Wilson-Rankin E.E."/>
            <person name="Purcell J."/>
            <person name="Lester P.J."/>
            <person name="Dearden P.K."/>
        </authorList>
    </citation>
    <scope>NUCLEOTIDE SEQUENCE</scope>
    <source>
        <strain evidence="1">Volc-1</strain>
    </source>
</reference>